<dbReference type="GO" id="GO:0047820">
    <property type="term" value="F:D-glutamate cyclase activity"/>
    <property type="evidence" value="ECO:0007669"/>
    <property type="project" value="TreeGrafter"/>
</dbReference>
<dbReference type="GO" id="GO:0006536">
    <property type="term" value="P:glutamate metabolic process"/>
    <property type="evidence" value="ECO:0007669"/>
    <property type="project" value="TreeGrafter"/>
</dbReference>
<dbReference type="OrthoDB" id="10262538at2759"/>
<keyword evidence="5" id="KW-1185">Reference proteome</keyword>
<reference evidence="6" key="1">
    <citation type="submission" date="2025-08" db="UniProtKB">
        <authorList>
            <consortium name="RefSeq"/>
        </authorList>
    </citation>
    <scope>IDENTIFICATION</scope>
    <source>
        <tissue evidence="6">Tentacle</tissue>
    </source>
</reference>
<evidence type="ECO:0000313" key="5">
    <source>
        <dbReference type="Proteomes" id="UP000515163"/>
    </source>
</evidence>
<proteinExistence type="inferred from homology"/>
<dbReference type="InterPro" id="IPR025504">
    <property type="entry name" value="GLUCM_C"/>
</dbReference>
<dbReference type="GeneID" id="116306892"/>
<protein>
    <submittedName>
        <fullName evidence="6">D-glutamate cyclase, mitochondrial-like</fullName>
    </submittedName>
</protein>
<feature type="domain" description="D-glutamate cyclase-like C-terminal" evidence="4">
    <location>
        <begin position="310"/>
        <end position="627"/>
    </location>
</feature>
<feature type="region of interest" description="Disordered" evidence="3">
    <location>
        <begin position="1"/>
        <end position="22"/>
    </location>
</feature>
<dbReference type="RefSeq" id="XP_031572883.1">
    <property type="nucleotide sequence ID" value="XM_031717023.1"/>
</dbReference>
<dbReference type="PANTHER" id="PTHR32022:SF10">
    <property type="entry name" value="D-GLUTAMATE CYCLASE, MITOCHONDRIAL"/>
    <property type="match status" value="1"/>
</dbReference>
<dbReference type="SUPFAM" id="SSF160920">
    <property type="entry name" value="PSTPO5379-like"/>
    <property type="match status" value="1"/>
</dbReference>
<evidence type="ECO:0000259" key="4">
    <source>
        <dbReference type="Pfam" id="PF14336"/>
    </source>
</evidence>
<dbReference type="Proteomes" id="UP000515163">
    <property type="component" value="Unplaced"/>
</dbReference>
<dbReference type="Gene3D" id="3.90.1640.20">
    <property type="entry name" value="TON_0340"/>
    <property type="match status" value="1"/>
</dbReference>
<comment type="similarity">
    <text evidence="1">Belongs to the D-glutamate cyclase family.</text>
</comment>
<organism evidence="5 6">
    <name type="scientific">Actinia tenebrosa</name>
    <name type="common">Australian red waratah sea anemone</name>
    <dbReference type="NCBI Taxonomy" id="6105"/>
    <lineage>
        <taxon>Eukaryota</taxon>
        <taxon>Metazoa</taxon>
        <taxon>Cnidaria</taxon>
        <taxon>Anthozoa</taxon>
        <taxon>Hexacorallia</taxon>
        <taxon>Actiniaria</taxon>
        <taxon>Actiniidae</taxon>
        <taxon>Actinia</taxon>
    </lineage>
</organism>
<evidence type="ECO:0000256" key="3">
    <source>
        <dbReference type="SAM" id="MobiDB-lite"/>
    </source>
</evidence>
<dbReference type="Gene3D" id="3.40.1640.10">
    <property type="entry name" value="PSTPO5379-like"/>
    <property type="match status" value="1"/>
</dbReference>
<dbReference type="Pfam" id="PF14336">
    <property type="entry name" value="GLUCM-like_C"/>
    <property type="match status" value="1"/>
</dbReference>
<evidence type="ECO:0000256" key="2">
    <source>
        <dbReference type="ARBA" id="ARBA00023239"/>
    </source>
</evidence>
<dbReference type="PANTHER" id="PTHR32022">
    <property type="entry name" value="D-GLUTAMATE CYCLASE, MITOCHONDRIAL"/>
    <property type="match status" value="1"/>
</dbReference>
<dbReference type="Gene3D" id="3.30.2040.10">
    <property type="entry name" value="PSTPO5379-like domain"/>
    <property type="match status" value="1"/>
</dbReference>
<dbReference type="KEGG" id="aten:116306892"/>
<sequence length="642" mass="70589">MADKDDEAKWTPQKARSQFRENQSLAGAPTSGYCAGYLQTNIAILPSYLADDFSEFCRLNNAPCPVLYQSKAGQLNASVFAKDSDIRTDLTKYIVYRYDKESGAEHISDAWQLTEYPWQDMVTFYIGCSFSFEDALIQAGIPVQNAEEKKAVSMYVTNIPCIPVGRFSCPGMVVSMRPIKKDLIEKAVAITARYDAVHGAPIHIGDPSKIGIADVLKQDMGDSTHIDEGHVPVFWACGVTTSKAIKSSKPEICFSHFPGRMFFCDISTEEYFKNKPPPHGNEQPKVITLQDNPFYASVLGTNALQQINHIESLIQDDPGKRGVEHLHTVGQLVKAALRVSHASSVAIVTGFPINVGHDPPDETDGPPGALSMAKAFQALGKKVTLVSSHYNGKLMSDFVLHCVEIGILQDVVEVEQFTPGKGESIEEAAKKFLYPSGVENKPRFDVLVSIEAAGRTDKGTYKTMNNNDITECCRKTSVDELFLQAARYQGSKAAVATIGIGDGGNEIGMGNVKHKTIQHIKNGQEIACNVPVNHLITAGVSNWGGWALAMAVFILQNCLIHSRYVRHGIGEHQERCEEEVLNTVDQERKVLEWLVSRGVCDGLRLKPVMSVDGLDFDDIHANKLKTILSMNNNLNGFEVPQR</sequence>
<evidence type="ECO:0000256" key="1">
    <source>
        <dbReference type="ARBA" id="ARBA00007896"/>
    </source>
</evidence>
<accession>A0A6P8J4G5</accession>
<dbReference type="FunFam" id="3.30.2040.10:FF:000001">
    <property type="entry name" value="D-glutamate cyclase, mitochondrial"/>
    <property type="match status" value="1"/>
</dbReference>
<dbReference type="Pfam" id="PF07286">
    <property type="entry name" value="D-Glu_cyclase"/>
    <property type="match status" value="1"/>
</dbReference>
<evidence type="ECO:0000313" key="6">
    <source>
        <dbReference type="RefSeq" id="XP_031572883.1"/>
    </source>
</evidence>
<dbReference type="InParanoid" id="A0A6P8J4G5"/>
<gene>
    <name evidence="6" type="primary">LOC116306892</name>
</gene>
<name>A0A6P8J4G5_ACTTE</name>
<dbReference type="InterPro" id="IPR038021">
    <property type="entry name" value="Putative_hydro-lyase"/>
</dbReference>
<dbReference type="AlphaFoldDB" id="A0A6P8J4G5"/>
<dbReference type="FunCoup" id="A0A6P8J4G5">
    <property type="interactions" value="126"/>
</dbReference>
<dbReference type="InterPro" id="IPR009906">
    <property type="entry name" value="D-Glu_cyclase"/>
</dbReference>
<keyword evidence="2" id="KW-0456">Lyase</keyword>